<dbReference type="Proteomes" id="UP000187203">
    <property type="component" value="Unassembled WGS sequence"/>
</dbReference>
<proteinExistence type="predicted"/>
<keyword evidence="2" id="KW-1185">Reference proteome</keyword>
<evidence type="ECO:0000313" key="1">
    <source>
        <dbReference type="EMBL" id="OMO64986.1"/>
    </source>
</evidence>
<organism evidence="1 2">
    <name type="scientific">Corchorus olitorius</name>
    <dbReference type="NCBI Taxonomy" id="93759"/>
    <lineage>
        <taxon>Eukaryota</taxon>
        <taxon>Viridiplantae</taxon>
        <taxon>Streptophyta</taxon>
        <taxon>Embryophyta</taxon>
        <taxon>Tracheophyta</taxon>
        <taxon>Spermatophyta</taxon>
        <taxon>Magnoliopsida</taxon>
        <taxon>eudicotyledons</taxon>
        <taxon>Gunneridae</taxon>
        <taxon>Pentapetalae</taxon>
        <taxon>rosids</taxon>
        <taxon>malvids</taxon>
        <taxon>Malvales</taxon>
        <taxon>Malvaceae</taxon>
        <taxon>Grewioideae</taxon>
        <taxon>Apeibeae</taxon>
        <taxon>Corchorus</taxon>
    </lineage>
</organism>
<protein>
    <submittedName>
        <fullName evidence="1">Uncharacterized protein</fullName>
    </submittedName>
</protein>
<evidence type="ECO:0000313" key="2">
    <source>
        <dbReference type="Proteomes" id="UP000187203"/>
    </source>
</evidence>
<dbReference type="AlphaFoldDB" id="A0A1R3H424"/>
<sequence length="51" mass="5822">MAGRVAIYTVPFTVGRRWIDRPSSRHGLKGCSKFSHRSRVICTGIYGKKRK</sequence>
<comment type="caution">
    <text evidence="1">The sequence shown here is derived from an EMBL/GenBank/DDBJ whole genome shotgun (WGS) entry which is preliminary data.</text>
</comment>
<gene>
    <name evidence="1" type="ORF">COLO4_31643</name>
</gene>
<accession>A0A1R3H424</accession>
<name>A0A1R3H424_9ROSI</name>
<dbReference type="EMBL" id="AWUE01020864">
    <property type="protein sequence ID" value="OMO64986.1"/>
    <property type="molecule type" value="Genomic_DNA"/>
</dbReference>
<reference evidence="2" key="1">
    <citation type="submission" date="2013-09" db="EMBL/GenBank/DDBJ databases">
        <title>Corchorus olitorius genome sequencing.</title>
        <authorList>
            <person name="Alam M."/>
            <person name="Haque M.S."/>
            <person name="Islam M.S."/>
            <person name="Emdad E.M."/>
            <person name="Islam M.M."/>
            <person name="Ahmed B."/>
            <person name="Halim A."/>
            <person name="Hossen Q.M.M."/>
            <person name="Hossain M.Z."/>
            <person name="Ahmed R."/>
            <person name="Khan M.M."/>
            <person name="Islam R."/>
            <person name="Rashid M.M."/>
            <person name="Khan S.A."/>
            <person name="Rahman M.S."/>
            <person name="Alam M."/>
            <person name="Yahiya A.S."/>
            <person name="Khan M.S."/>
            <person name="Azam M.S."/>
            <person name="Haque T."/>
            <person name="Lashkar M.Z.H."/>
            <person name="Akhand A.I."/>
            <person name="Morshed G."/>
            <person name="Roy S."/>
            <person name="Uddin K.S."/>
            <person name="Rabeya T."/>
            <person name="Hossain A.S."/>
            <person name="Chowdhury A."/>
            <person name="Snigdha A.R."/>
            <person name="Mortoza M.S."/>
            <person name="Matin S.A."/>
            <person name="Hoque S.M.E."/>
            <person name="Islam M.K."/>
            <person name="Roy D.K."/>
            <person name="Haider R."/>
            <person name="Moosa M.M."/>
            <person name="Elias S.M."/>
            <person name="Hasan A.M."/>
            <person name="Jahan S."/>
            <person name="Shafiuddin M."/>
            <person name="Mahmood N."/>
            <person name="Shommy N.S."/>
        </authorList>
    </citation>
    <scope>NUCLEOTIDE SEQUENCE [LARGE SCALE GENOMIC DNA]</scope>
    <source>
        <strain evidence="2">cv. O-4</strain>
    </source>
</reference>